<evidence type="ECO:0000256" key="4">
    <source>
        <dbReference type="ARBA" id="ARBA00022989"/>
    </source>
</evidence>
<keyword evidence="4 6" id="KW-1133">Transmembrane helix</keyword>
<evidence type="ECO:0000259" key="7">
    <source>
        <dbReference type="Pfam" id="PF00528"/>
    </source>
</evidence>
<evidence type="ECO:0000256" key="3">
    <source>
        <dbReference type="ARBA" id="ARBA00022692"/>
    </source>
</evidence>
<dbReference type="GO" id="GO:0055085">
    <property type="term" value="P:transmembrane transport"/>
    <property type="evidence" value="ECO:0007669"/>
    <property type="project" value="InterPro"/>
</dbReference>
<evidence type="ECO:0000256" key="6">
    <source>
        <dbReference type="SAM" id="Phobius"/>
    </source>
</evidence>
<accession>A0A645JJA2</accession>
<evidence type="ECO:0000313" key="8">
    <source>
        <dbReference type="EMBL" id="MPN63427.1"/>
    </source>
</evidence>
<keyword evidence="5 6" id="KW-0472">Membrane</keyword>
<organism evidence="8">
    <name type="scientific">bioreactor metagenome</name>
    <dbReference type="NCBI Taxonomy" id="1076179"/>
    <lineage>
        <taxon>unclassified sequences</taxon>
        <taxon>metagenomes</taxon>
        <taxon>ecological metagenomes</taxon>
    </lineage>
</organism>
<proteinExistence type="predicted"/>
<dbReference type="InterPro" id="IPR050366">
    <property type="entry name" value="BP-dependent_transpt_permease"/>
</dbReference>
<protein>
    <submittedName>
        <fullName evidence="8">Putative D,D-dipeptide transport system permease protein DdpC</fullName>
    </submittedName>
</protein>
<feature type="domain" description="ABC transmembrane type-1" evidence="7">
    <location>
        <begin position="2"/>
        <end position="75"/>
    </location>
</feature>
<comment type="caution">
    <text evidence="8">The sequence shown here is derived from an EMBL/GenBank/DDBJ whole genome shotgun (WGS) entry which is preliminary data.</text>
</comment>
<evidence type="ECO:0000256" key="2">
    <source>
        <dbReference type="ARBA" id="ARBA00022448"/>
    </source>
</evidence>
<dbReference type="InterPro" id="IPR000515">
    <property type="entry name" value="MetI-like"/>
</dbReference>
<dbReference type="AlphaFoldDB" id="A0A645JJA2"/>
<dbReference type="GO" id="GO:0005886">
    <property type="term" value="C:plasma membrane"/>
    <property type="evidence" value="ECO:0007669"/>
    <property type="project" value="UniProtKB-SubCell"/>
</dbReference>
<keyword evidence="2" id="KW-0813">Transport</keyword>
<evidence type="ECO:0000256" key="5">
    <source>
        <dbReference type="ARBA" id="ARBA00023136"/>
    </source>
</evidence>
<comment type="subcellular location">
    <subcellularLocation>
        <location evidence="1">Cell membrane</location>
        <topology evidence="1">Multi-pass membrane protein</topology>
    </subcellularLocation>
</comment>
<gene>
    <name evidence="8" type="primary">ddpC_14</name>
    <name evidence="8" type="ORF">SDC9_211186</name>
</gene>
<sequence>MSVAKAILSASSLSFIGLGVQQPIPEWGAMLSVGRTYIRDYPWIITFPGLAIMITIYGINLFGDGLRDALDPRLKH</sequence>
<reference evidence="8" key="1">
    <citation type="submission" date="2019-08" db="EMBL/GenBank/DDBJ databases">
        <authorList>
            <person name="Kucharzyk K."/>
            <person name="Murdoch R.W."/>
            <person name="Higgins S."/>
            <person name="Loffler F."/>
        </authorList>
    </citation>
    <scope>NUCLEOTIDE SEQUENCE</scope>
</reference>
<name>A0A645JJA2_9ZZZZ</name>
<keyword evidence="3 6" id="KW-0812">Transmembrane</keyword>
<evidence type="ECO:0000256" key="1">
    <source>
        <dbReference type="ARBA" id="ARBA00004651"/>
    </source>
</evidence>
<dbReference type="PANTHER" id="PTHR43386:SF1">
    <property type="entry name" value="D,D-DIPEPTIDE TRANSPORT SYSTEM PERMEASE PROTEIN DDPC-RELATED"/>
    <property type="match status" value="1"/>
</dbReference>
<dbReference type="Pfam" id="PF00528">
    <property type="entry name" value="BPD_transp_1"/>
    <property type="match status" value="1"/>
</dbReference>
<dbReference type="EMBL" id="VSSQ01142860">
    <property type="protein sequence ID" value="MPN63427.1"/>
    <property type="molecule type" value="Genomic_DNA"/>
</dbReference>
<feature type="transmembrane region" description="Helical" evidence="6">
    <location>
        <begin position="45"/>
        <end position="63"/>
    </location>
</feature>
<dbReference type="PANTHER" id="PTHR43386">
    <property type="entry name" value="OLIGOPEPTIDE TRANSPORT SYSTEM PERMEASE PROTEIN APPC"/>
    <property type="match status" value="1"/>
</dbReference>